<proteinExistence type="predicted"/>
<sequence length="26" mass="2994">MTKKEELVSELLSDFNIVAATYFPTF</sequence>
<name>A0A7W6ES74_9BACT</name>
<accession>A0A7W6ES74</accession>
<protein>
    <submittedName>
        <fullName evidence="1">Uncharacterized protein</fullName>
    </submittedName>
</protein>
<dbReference type="EMBL" id="JACIBY010000010">
    <property type="protein sequence ID" value="MBB3840211.1"/>
    <property type="molecule type" value="Genomic_DNA"/>
</dbReference>
<reference evidence="1 2" key="1">
    <citation type="submission" date="2020-08" db="EMBL/GenBank/DDBJ databases">
        <title>Genomic Encyclopedia of Type Strains, Phase IV (KMG-IV): sequencing the most valuable type-strain genomes for metagenomic binning, comparative biology and taxonomic classification.</title>
        <authorList>
            <person name="Goeker M."/>
        </authorList>
    </citation>
    <scope>NUCLEOTIDE SEQUENCE [LARGE SCALE GENOMIC DNA]</scope>
    <source>
        <strain evidence="1 2">DSM 17976</strain>
    </source>
</reference>
<dbReference type="Proteomes" id="UP000541352">
    <property type="component" value="Unassembled WGS sequence"/>
</dbReference>
<keyword evidence="2" id="KW-1185">Reference proteome</keyword>
<dbReference type="AlphaFoldDB" id="A0A7W6ES74"/>
<evidence type="ECO:0000313" key="2">
    <source>
        <dbReference type="Proteomes" id="UP000541352"/>
    </source>
</evidence>
<gene>
    <name evidence="1" type="ORF">FHS57_004231</name>
</gene>
<feature type="non-terminal residue" evidence="1">
    <location>
        <position position="26"/>
    </location>
</feature>
<organism evidence="1 2">
    <name type="scientific">Runella defluvii</name>
    <dbReference type="NCBI Taxonomy" id="370973"/>
    <lineage>
        <taxon>Bacteria</taxon>
        <taxon>Pseudomonadati</taxon>
        <taxon>Bacteroidota</taxon>
        <taxon>Cytophagia</taxon>
        <taxon>Cytophagales</taxon>
        <taxon>Spirosomataceae</taxon>
        <taxon>Runella</taxon>
    </lineage>
</organism>
<evidence type="ECO:0000313" key="1">
    <source>
        <dbReference type="EMBL" id="MBB3840211.1"/>
    </source>
</evidence>
<comment type="caution">
    <text evidence="1">The sequence shown here is derived from an EMBL/GenBank/DDBJ whole genome shotgun (WGS) entry which is preliminary data.</text>
</comment>